<gene>
    <name evidence="2" type="ORF">JQ619_29350</name>
</gene>
<feature type="transmembrane region" description="Helical" evidence="1">
    <location>
        <begin position="7"/>
        <end position="29"/>
    </location>
</feature>
<keyword evidence="3" id="KW-1185">Reference proteome</keyword>
<feature type="transmembrane region" description="Helical" evidence="1">
    <location>
        <begin position="35"/>
        <end position="57"/>
    </location>
</feature>
<accession>A0ABS5GF59</accession>
<organism evidence="2 3">
    <name type="scientific">Bradyrhizobium denitrificans</name>
    <dbReference type="NCBI Taxonomy" id="2734912"/>
    <lineage>
        <taxon>Bacteria</taxon>
        <taxon>Pseudomonadati</taxon>
        <taxon>Pseudomonadota</taxon>
        <taxon>Alphaproteobacteria</taxon>
        <taxon>Hyphomicrobiales</taxon>
        <taxon>Nitrobacteraceae</taxon>
        <taxon>Bradyrhizobium</taxon>
    </lineage>
</organism>
<keyword evidence="1" id="KW-0472">Membrane</keyword>
<comment type="caution">
    <text evidence="2">The sequence shown here is derived from an EMBL/GenBank/DDBJ whole genome shotgun (WGS) entry which is preliminary data.</text>
</comment>
<name>A0ABS5GF59_9BRAD</name>
<keyword evidence="1" id="KW-0812">Transmembrane</keyword>
<dbReference type="EMBL" id="JAFCLK010000034">
    <property type="protein sequence ID" value="MBR1139868.1"/>
    <property type="molecule type" value="Genomic_DNA"/>
</dbReference>
<evidence type="ECO:0000313" key="3">
    <source>
        <dbReference type="Proteomes" id="UP001314635"/>
    </source>
</evidence>
<evidence type="ECO:0000313" key="2">
    <source>
        <dbReference type="EMBL" id="MBR1139868.1"/>
    </source>
</evidence>
<reference evidence="3" key="1">
    <citation type="journal article" date="2021" name="ISME J.">
        <title>Evolutionary origin and ecological implication of a unique nif island in free-living Bradyrhizobium lineages.</title>
        <authorList>
            <person name="Tao J."/>
        </authorList>
    </citation>
    <scope>NUCLEOTIDE SEQUENCE [LARGE SCALE GENOMIC DNA]</scope>
    <source>
        <strain evidence="3">SZCCT0094</strain>
    </source>
</reference>
<protein>
    <submittedName>
        <fullName evidence="2">Uncharacterized protein</fullName>
    </submittedName>
</protein>
<dbReference type="RefSeq" id="WP_172236062.1">
    <property type="nucleotide sequence ID" value="NZ_JABFDP010000006.1"/>
</dbReference>
<sequence length="67" mass="6573">MLRTIGHILHAIWAVCAIAAGTFVGAALGLHSGGWIGAVVLGAVGLVIGAVAAAFPLQTIATIIEGL</sequence>
<evidence type="ECO:0000256" key="1">
    <source>
        <dbReference type="SAM" id="Phobius"/>
    </source>
</evidence>
<keyword evidence="1" id="KW-1133">Transmembrane helix</keyword>
<proteinExistence type="predicted"/>
<dbReference type="Proteomes" id="UP001314635">
    <property type="component" value="Unassembled WGS sequence"/>
</dbReference>